<gene>
    <name evidence="2" type="ORF">GMARGA_LOCUS34296</name>
</gene>
<proteinExistence type="predicted"/>
<name>A0ABN7WS45_GIGMA</name>
<keyword evidence="3" id="KW-1185">Reference proteome</keyword>
<sequence>SNKAIFHMGFINMRWFESVLSETSSYITITQGIKTSMTELLFYIDQTQTSNIYTTDIKRRADKKIEFESAMSIAKTSVQIAVLNEIHYPILQMNSKTQVPLSISTNSEHQPLGDINRFNLSEVTNPGYCQEKGHNVRGYKKQKADKENSE</sequence>
<dbReference type="EMBL" id="CAJVQB010059746">
    <property type="protein sequence ID" value="CAG8839104.1"/>
    <property type="molecule type" value="Genomic_DNA"/>
</dbReference>
<evidence type="ECO:0000313" key="2">
    <source>
        <dbReference type="EMBL" id="CAG8839104.1"/>
    </source>
</evidence>
<comment type="caution">
    <text evidence="2">The sequence shown here is derived from an EMBL/GenBank/DDBJ whole genome shotgun (WGS) entry which is preliminary data.</text>
</comment>
<organism evidence="2 3">
    <name type="scientific">Gigaspora margarita</name>
    <dbReference type="NCBI Taxonomy" id="4874"/>
    <lineage>
        <taxon>Eukaryota</taxon>
        <taxon>Fungi</taxon>
        <taxon>Fungi incertae sedis</taxon>
        <taxon>Mucoromycota</taxon>
        <taxon>Glomeromycotina</taxon>
        <taxon>Glomeromycetes</taxon>
        <taxon>Diversisporales</taxon>
        <taxon>Gigasporaceae</taxon>
        <taxon>Gigaspora</taxon>
    </lineage>
</organism>
<feature type="region of interest" description="Disordered" evidence="1">
    <location>
        <begin position="129"/>
        <end position="150"/>
    </location>
</feature>
<accession>A0ABN7WS45</accession>
<reference evidence="2 3" key="1">
    <citation type="submission" date="2021-06" db="EMBL/GenBank/DDBJ databases">
        <authorList>
            <person name="Kallberg Y."/>
            <person name="Tangrot J."/>
            <person name="Rosling A."/>
        </authorList>
    </citation>
    <scope>NUCLEOTIDE SEQUENCE [LARGE SCALE GENOMIC DNA]</scope>
    <source>
        <strain evidence="2 3">120-4 pot B 10/14</strain>
    </source>
</reference>
<feature type="non-terminal residue" evidence="2">
    <location>
        <position position="1"/>
    </location>
</feature>
<protein>
    <submittedName>
        <fullName evidence="2">1072_t:CDS:1</fullName>
    </submittedName>
</protein>
<evidence type="ECO:0000313" key="3">
    <source>
        <dbReference type="Proteomes" id="UP000789901"/>
    </source>
</evidence>
<dbReference type="Proteomes" id="UP000789901">
    <property type="component" value="Unassembled WGS sequence"/>
</dbReference>
<evidence type="ECO:0000256" key="1">
    <source>
        <dbReference type="SAM" id="MobiDB-lite"/>
    </source>
</evidence>